<keyword evidence="5" id="KW-1185">Reference proteome</keyword>
<proteinExistence type="predicted"/>
<evidence type="ECO:0000256" key="3">
    <source>
        <dbReference type="SAM" id="SignalP"/>
    </source>
</evidence>
<feature type="repeat" description="NHL" evidence="2">
    <location>
        <begin position="218"/>
        <end position="260"/>
    </location>
</feature>
<protein>
    <recommendedName>
        <fullName evidence="6">6-bladed beta-propeller</fullName>
    </recommendedName>
</protein>
<reference evidence="4 5" key="1">
    <citation type="submission" date="2016-02" db="EMBL/GenBank/DDBJ databases">
        <authorList>
            <person name="Wen L."/>
            <person name="He K."/>
            <person name="Yang H."/>
        </authorList>
    </citation>
    <scope>NUCLEOTIDE SEQUENCE [LARGE SCALE GENOMIC DNA]</scope>
    <source>
        <strain evidence="4 5">TSA40</strain>
    </source>
</reference>
<dbReference type="Gene3D" id="2.120.10.30">
    <property type="entry name" value="TolB, C-terminal domain"/>
    <property type="match status" value="2"/>
</dbReference>
<dbReference type="InterPro" id="IPR001258">
    <property type="entry name" value="NHL_repeat"/>
</dbReference>
<dbReference type="Proteomes" id="UP000197535">
    <property type="component" value="Unassembled WGS sequence"/>
</dbReference>
<feature type="repeat" description="NHL" evidence="2">
    <location>
        <begin position="175"/>
        <end position="214"/>
    </location>
</feature>
<dbReference type="RefSeq" id="WP_088710455.1">
    <property type="nucleotide sequence ID" value="NZ_LSTO01000007.1"/>
</dbReference>
<keyword evidence="1" id="KW-0677">Repeat</keyword>
<sequence length="357" mass="39133">MNRLRNLTLALLAVALLLSGCAETKHVMRLDPEPRGDSSPLVWPSPPEIPRFRYVGQLMGEQNFVPEDGDTRNMAITLLHWVVGLFGSTEDKTVLKRPQSGMVDTEGRIFVTDVASHAIYVFDKTAGKLDVWTQAQENSSFVTPIGIAEGAAGQILVADAELGRVFLLDREGKPLGSFGKDVLMRPTGLVRDAQHGRIYVADTHAHNIKVFDDEGRLISTFGQQGEEEGSLNFPTHLAFANGNLYVSDGMNARVQIFDVKGKTISSVGRRGRYIGNLSRPKGVTVDPSGKIYVVESFNDSLLVFDGRGNFLMPIGGTGKEIGEFYLPSGVWCDRQGRIYVADMFNGRVVIFQLIEGA</sequence>
<dbReference type="SUPFAM" id="SSF101898">
    <property type="entry name" value="NHL repeat"/>
    <property type="match status" value="1"/>
</dbReference>
<name>A0A254T6W2_9BURK</name>
<accession>A0A254T6W2</accession>
<feature type="chain" id="PRO_5013146410" description="6-bladed beta-propeller" evidence="3">
    <location>
        <begin position="25"/>
        <end position="357"/>
    </location>
</feature>
<feature type="repeat" description="NHL" evidence="2">
    <location>
        <begin position="314"/>
        <end position="354"/>
    </location>
</feature>
<feature type="repeat" description="NHL" evidence="2">
    <location>
        <begin position="264"/>
        <end position="307"/>
    </location>
</feature>
<dbReference type="PROSITE" id="PS51125">
    <property type="entry name" value="NHL"/>
    <property type="match status" value="4"/>
</dbReference>
<comment type="caution">
    <text evidence="4">The sequence shown here is derived from an EMBL/GenBank/DDBJ whole genome shotgun (WGS) entry which is preliminary data.</text>
</comment>
<evidence type="ECO:0008006" key="6">
    <source>
        <dbReference type="Google" id="ProtNLM"/>
    </source>
</evidence>
<dbReference type="Pfam" id="PF17170">
    <property type="entry name" value="DUF5128"/>
    <property type="match status" value="1"/>
</dbReference>
<gene>
    <name evidence="4" type="ORF">AYR66_01945</name>
</gene>
<dbReference type="InterPro" id="IPR011042">
    <property type="entry name" value="6-blade_b-propeller_TolB-like"/>
</dbReference>
<dbReference type="OrthoDB" id="241638at2"/>
<feature type="signal peptide" evidence="3">
    <location>
        <begin position="1"/>
        <end position="24"/>
    </location>
</feature>
<dbReference type="PANTHER" id="PTHR24104:SF25">
    <property type="entry name" value="PROTEIN LIN-41"/>
    <property type="match status" value="1"/>
</dbReference>
<dbReference type="EMBL" id="LSTO01000007">
    <property type="protein sequence ID" value="OWW18384.1"/>
    <property type="molecule type" value="Genomic_DNA"/>
</dbReference>
<dbReference type="InterPro" id="IPR050952">
    <property type="entry name" value="TRIM-NHL_E3_ligases"/>
</dbReference>
<dbReference type="GO" id="GO:0008270">
    <property type="term" value="F:zinc ion binding"/>
    <property type="evidence" value="ECO:0007669"/>
    <property type="project" value="UniProtKB-KW"/>
</dbReference>
<evidence type="ECO:0000256" key="2">
    <source>
        <dbReference type="PROSITE-ProRule" id="PRU00504"/>
    </source>
</evidence>
<dbReference type="AlphaFoldDB" id="A0A254T6W2"/>
<dbReference type="PROSITE" id="PS51257">
    <property type="entry name" value="PROKAR_LIPOPROTEIN"/>
    <property type="match status" value="1"/>
</dbReference>
<dbReference type="Pfam" id="PF01436">
    <property type="entry name" value="NHL"/>
    <property type="match status" value="1"/>
</dbReference>
<organism evidence="4 5">
    <name type="scientific">Noviherbaspirillum denitrificans</name>
    <dbReference type="NCBI Taxonomy" id="1968433"/>
    <lineage>
        <taxon>Bacteria</taxon>
        <taxon>Pseudomonadati</taxon>
        <taxon>Pseudomonadota</taxon>
        <taxon>Betaproteobacteria</taxon>
        <taxon>Burkholderiales</taxon>
        <taxon>Oxalobacteraceae</taxon>
        <taxon>Noviherbaspirillum</taxon>
    </lineage>
</organism>
<evidence type="ECO:0000313" key="4">
    <source>
        <dbReference type="EMBL" id="OWW18384.1"/>
    </source>
</evidence>
<evidence type="ECO:0000256" key="1">
    <source>
        <dbReference type="ARBA" id="ARBA00022737"/>
    </source>
</evidence>
<evidence type="ECO:0000313" key="5">
    <source>
        <dbReference type="Proteomes" id="UP000197535"/>
    </source>
</evidence>
<keyword evidence="3" id="KW-0732">Signal</keyword>
<dbReference type="PANTHER" id="PTHR24104">
    <property type="entry name" value="E3 UBIQUITIN-PROTEIN LIGASE NHLRC1-RELATED"/>
    <property type="match status" value="1"/>
</dbReference>